<accession>A0AAP0SIV4</accession>
<dbReference type="GeneID" id="98282755"/>
<dbReference type="KEGG" id="pdw:BV82_1367"/>
<dbReference type="Proteomes" id="UP000027121">
    <property type="component" value="Chromosome"/>
</dbReference>
<evidence type="ECO:0000313" key="1">
    <source>
        <dbReference type="EMBL" id="KDO00913.1"/>
    </source>
</evidence>
<proteinExistence type="predicted"/>
<evidence type="ECO:0000313" key="2">
    <source>
        <dbReference type="Proteomes" id="UP000027121"/>
    </source>
</evidence>
<dbReference type="InterPro" id="IPR009267">
    <property type="entry name" value="NTP_transf_6"/>
</dbReference>
<dbReference type="PANTHER" id="PTHR39166:SF1">
    <property type="entry name" value="BLL1166 PROTEIN"/>
    <property type="match status" value="1"/>
</dbReference>
<name>A0AAP0SIV4_9PSED</name>
<organism evidence="1 2">
    <name type="scientific">Pseudomonas donghuensis</name>
    <dbReference type="NCBI Taxonomy" id="1163398"/>
    <lineage>
        <taxon>Bacteria</taxon>
        <taxon>Pseudomonadati</taxon>
        <taxon>Pseudomonadota</taxon>
        <taxon>Gammaproteobacteria</taxon>
        <taxon>Pseudomonadales</taxon>
        <taxon>Pseudomonadaceae</taxon>
        <taxon>Pseudomonas</taxon>
    </lineage>
</organism>
<reference evidence="1 2" key="2">
    <citation type="journal article" date="2016" name="Front. Microbiol.">
        <title>When Genome-Based Approach Meets the 'Old but Good': Revealing Genes Involved in the Antibacterial Activity of Pseudomonas sp. P482 against Soft Rot Pathogens.</title>
        <authorList>
            <person name="Krzyzanowska D.M."/>
            <person name="Ossowicki A."/>
            <person name="Rajewska M."/>
            <person name="Maciag T."/>
            <person name="Jablonska M."/>
            <person name="Obuchowski M."/>
            <person name="Heeb S."/>
            <person name="Jafra S."/>
        </authorList>
    </citation>
    <scope>NUCLEOTIDE SEQUENCE [LARGE SCALE GENOMIC DNA]</scope>
    <source>
        <strain evidence="1 2">P482</strain>
    </source>
</reference>
<sequence>MHSLTNEHVLAIAQENAINHALLTLLPTLNIPHCMLTAGCLFQTFWNHQSGQPAEWGIKDYDIAYFDEDLSWEAEDRVITRVRDACSHLEVNVEVRNQARVHLWYESKFGAAYPQLRKVTDGIDRYLISSTCLGVDVYTGALYSTHGLDDLQNNLLRLNELNPLPGLFSQKAASYRERWPWLSLVN</sequence>
<dbReference type="AlphaFoldDB" id="A0AAP0SIV4"/>
<dbReference type="PANTHER" id="PTHR39166">
    <property type="entry name" value="BLL1166 PROTEIN"/>
    <property type="match status" value="1"/>
</dbReference>
<dbReference type="Pfam" id="PF06042">
    <property type="entry name" value="NTP_transf_6"/>
    <property type="match status" value="1"/>
</dbReference>
<reference evidence="1 2" key="1">
    <citation type="journal article" date="2014" name="Genome Announc.">
        <title>Genome Sequence of Pseudomonas sp. Strain P482, a Tomato Rhizosphere Isolate with Broad-Spectrum Antimicrobial Activity.</title>
        <authorList>
            <person name="Krzyzanowska D.M."/>
            <person name="Ossowicki A."/>
            <person name="Jafra S."/>
        </authorList>
    </citation>
    <scope>NUCLEOTIDE SEQUENCE [LARGE SCALE GENOMIC DNA]</scope>
    <source>
        <strain evidence="1 2">P482</strain>
    </source>
</reference>
<protein>
    <submittedName>
        <fullName evidence="1">Nucleotidyltransferase family protein</fullName>
    </submittedName>
</protein>
<gene>
    <name evidence="1" type="ORF">BV82_1367</name>
</gene>
<keyword evidence="2" id="KW-1185">Reference proteome</keyword>
<dbReference type="EMBL" id="CP071706">
    <property type="protein sequence ID" value="KDO00913.1"/>
    <property type="molecule type" value="Genomic_DNA"/>
</dbReference>
<dbReference type="RefSeq" id="WP_036994663.1">
    <property type="nucleotide sequence ID" value="NZ_CP071706.1"/>
</dbReference>